<reference evidence="1" key="1">
    <citation type="journal article" date="2015" name="Nature">
        <title>Complex archaea that bridge the gap between prokaryotes and eukaryotes.</title>
        <authorList>
            <person name="Spang A."/>
            <person name="Saw J.H."/>
            <person name="Jorgensen S.L."/>
            <person name="Zaremba-Niedzwiedzka K."/>
            <person name="Martijn J."/>
            <person name="Lind A.E."/>
            <person name="van Eijk R."/>
            <person name="Schleper C."/>
            <person name="Guy L."/>
            <person name="Ettema T.J."/>
        </authorList>
    </citation>
    <scope>NUCLEOTIDE SEQUENCE</scope>
</reference>
<sequence>MKITLLSNAIFSPGDERSTMCCTIELPALPGPGDEITLPGFHSPFKVIGKREFYPGTGFIVLHVDGPKSPYKELIAKGWESYT</sequence>
<comment type="caution">
    <text evidence="1">The sequence shown here is derived from an EMBL/GenBank/DDBJ whole genome shotgun (WGS) entry which is preliminary data.</text>
</comment>
<name>A0A0F9A4B0_9ZZZZ</name>
<gene>
    <name evidence="1" type="ORF">LCGC14_2894010</name>
</gene>
<dbReference type="EMBL" id="LAZR01056793">
    <property type="protein sequence ID" value="KKK73419.1"/>
    <property type="molecule type" value="Genomic_DNA"/>
</dbReference>
<evidence type="ECO:0000313" key="1">
    <source>
        <dbReference type="EMBL" id="KKK73419.1"/>
    </source>
</evidence>
<protein>
    <submittedName>
        <fullName evidence="1">Uncharacterized protein</fullName>
    </submittedName>
</protein>
<proteinExistence type="predicted"/>
<accession>A0A0F9A4B0</accession>
<organism evidence="1">
    <name type="scientific">marine sediment metagenome</name>
    <dbReference type="NCBI Taxonomy" id="412755"/>
    <lineage>
        <taxon>unclassified sequences</taxon>
        <taxon>metagenomes</taxon>
        <taxon>ecological metagenomes</taxon>
    </lineage>
</organism>
<dbReference type="AlphaFoldDB" id="A0A0F9A4B0"/>